<feature type="signal peptide" evidence="1">
    <location>
        <begin position="1"/>
        <end position="20"/>
    </location>
</feature>
<evidence type="ECO:0000313" key="3">
    <source>
        <dbReference type="EMBL" id="RUR21768.1"/>
    </source>
</evidence>
<dbReference type="EMBL" id="RZGX01000014">
    <property type="protein sequence ID" value="RUR21768.1"/>
    <property type="molecule type" value="Genomic_DNA"/>
</dbReference>
<dbReference type="RefSeq" id="WP_110142720.1">
    <property type="nucleotide sequence ID" value="NZ_QHJG01000016.1"/>
</dbReference>
<evidence type="ECO:0000313" key="5">
    <source>
        <dbReference type="Proteomes" id="UP000287374"/>
    </source>
</evidence>
<dbReference type="EMBL" id="QHJG01000016">
    <property type="protein sequence ID" value="PWY55637.1"/>
    <property type="molecule type" value="Genomic_DNA"/>
</dbReference>
<reference evidence="2 4" key="1">
    <citation type="submission" date="2018-05" db="EMBL/GenBank/DDBJ databases">
        <title>Legionella qingyii sp.nov., whole genome shotgun sequence.</title>
        <authorList>
            <person name="Wu H."/>
            <person name="Zhu Q."/>
            <person name="Hu C."/>
        </authorList>
    </citation>
    <scope>NUCLEOTIDE SEQUENCE [LARGE SCALE GENOMIC DNA]</scope>
    <source>
        <strain evidence="2 4">HEB18</strain>
    </source>
</reference>
<organism evidence="2 4">
    <name type="scientific">Legionella qingyii</name>
    <dbReference type="NCBI Taxonomy" id="2184757"/>
    <lineage>
        <taxon>Bacteria</taxon>
        <taxon>Pseudomonadati</taxon>
        <taxon>Pseudomonadota</taxon>
        <taxon>Gammaproteobacteria</taxon>
        <taxon>Legionellales</taxon>
        <taxon>Legionellaceae</taxon>
        <taxon>Legionella</taxon>
    </lineage>
</organism>
<evidence type="ECO:0000313" key="4">
    <source>
        <dbReference type="Proteomes" id="UP000247152"/>
    </source>
</evidence>
<reference evidence="3 5" key="2">
    <citation type="submission" date="2018-12" db="EMBL/GenBank/DDBJ databases">
        <title>Legionella sp,whole genome shotgun sequence.</title>
        <authorList>
            <person name="Wu H."/>
        </authorList>
    </citation>
    <scope>NUCLEOTIDE SEQUENCE [LARGE SCALE GENOMIC DNA]</scope>
    <source>
        <strain evidence="3">Km489</strain>
        <strain evidence="5">km489</strain>
    </source>
</reference>
<accession>A0A317U485</accession>
<evidence type="ECO:0000313" key="2">
    <source>
        <dbReference type="EMBL" id="PWY55637.1"/>
    </source>
</evidence>
<sequence length="283" mass="31460">MKKLFCSLGLSFSLISGAFAVDNTLDLLNLEIANILAPFQNQVTVAKLKFDAVEIDKDRASKVALKSLYNKVGSKNNFEVKVDNLSYDYGNGTSPTTVLKGSVGLDLTRFLTPKESNEIIPSAIEFLQELVKSYTEEYGDAIFIKGVVTSTTKDADGNYTGLTALISTKIDLDKLPEDLSRESVMITDAFVSATLNLKTGFALDAFVVSNPEYWGFQENQIGLKEMLEHLLARDEEAIEMINTIFINLDFMASNIVEIDNESFWNLISKNNPRLNHYHSSSRP</sequence>
<comment type="caution">
    <text evidence="2">The sequence shown here is derived from an EMBL/GenBank/DDBJ whole genome shotgun (WGS) entry which is preliminary data.</text>
</comment>
<evidence type="ECO:0000256" key="1">
    <source>
        <dbReference type="SAM" id="SignalP"/>
    </source>
</evidence>
<dbReference type="Proteomes" id="UP000247152">
    <property type="component" value="Unassembled WGS sequence"/>
</dbReference>
<dbReference type="Proteomes" id="UP000287374">
    <property type="component" value="Unassembled WGS sequence"/>
</dbReference>
<feature type="chain" id="PRO_5016459703" evidence="1">
    <location>
        <begin position="21"/>
        <end position="283"/>
    </location>
</feature>
<keyword evidence="5" id="KW-1185">Reference proteome</keyword>
<name>A0A317U485_9GAMM</name>
<proteinExistence type="predicted"/>
<gene>
    <name evidence="2" type="ORF">DGG96_11070</name>
    <name evidence="3" type="ORF">ELY20_11100</name>
</gene>
<keyword evidence="1" id="KW-0732">Signal</keyword>
<dbReference type="AlphaFoldDB" id="A0A317U485"/>
<dbReference type="OrthoDB" id="5644022at2"/>
<protein>
    <submittedName>
        <fullName evidence="2">Uncharacterized protein</fullName>
    </submittedName>
</protein>